<comment type="similarity">
    <text evidence="2 5">Belongs to the glucose-6-phosphate 1-epimerase family.</text>
</comment>
<sequence>MRFLHYTLLLFSALAVYIVEPSTADNNKSVEITKGINDLDKIILHQTQGSSVEVYLYGAHVTSWKKKGEELIFVSSKAIFSPPKPIRGGIPVIFPQFSNLGSLPSHGFARNRFWTIENNLSHVTNEVFVDLLLKPTEADLKIWPHRFEFRLRVTLKPGGDLMLTSCIRNTDAAGKPFTFTFAHHTYFSVSNISEVEVKGLENLDYLDNLKNRTRFTEHEDDITIESEFDRIYLSTPSKLAILDHKKRTFVVQKDGLPDAVVWNPWETKAKTIVDLGADEYKYMICLEAAAIGKPVTLNPGEEWKGRLQLSTRY</sequence>
<protein>
    <recommendedName>
        <fullName evidence="3 5">glucose-6-phosphate 1-epimerase</fullName>
        <ecNumber evidence="3 5">5.1.3.15</ecNumber>
    </recommendedName>
</protein>
<proteinExistence type="inferred from homology"/>
<dbReference type="PIRSF" id="PIRSF016020">
    <property type="entry name" value="PHexose_mutarotase"/>
    <property type="match status" value="1"/>
</dbReference>
<dbReference type="InterPro" id="IPR011013">
    <property type="entry name" value="Gal_mutarotase_sf_dom"/>
</dbReference>
<keyword evidence="4 5" id="KW-0413">Isomerase</keyword>
<comment type="caution">
    <text evidence="8">The sequence shown here is derived from an EMBL/GenBank/DDBJ whole genome shotgun (WGS) entry which is preliminary data.</text>
</comment>
<dbReference type="GO" id="GO:0030246">
    <property type="term" value="F:carbohydrate binding"/>
    <property type="evidence" value="ECO:0007669"/>
    <property type="project" value="UniProtKB-UniRule"/>
</dbReference>
<dbReference type="InterPro" id="IPR025532">
    <property type="entry name" value="G6P_1-epimerase"/>
</dbReference>
<feature type="chain" id="PRO_5042849914" description="glucose-6-phosphate 1-epimerase" evidence="7">
    <location>
        <begin position="25"/>
        <end position="313"/>
    </location>
</feature>
<dbReference type="InterPro" id="IPR008183">
    <property type="entry name" value="Aldose_1/G6P_1-epimerase"/>
</dbReference>
<evidence type="ECO:0000256" key="2">
    <source>
        <dbReference type="ARBA" id="ARBA00005866"/>
    </source>
</evidence>
<evidence type="ECO:0000313" key="8">
    <source>
        <dbReference type="EMBL" id="KAK9055252.1"/>
    </source>
</evidence>
<keyword evidence="9" id="KW-1185">Reference proteome</keyword>
<comment type="catalytic activity">
    <reaction evidence="1">
        <text>alpha-D-glucose 6-phosphate = beta-D-glucose 6-phosphate</text>
        <dbReference type="Rhea" id="RHEA:16249"/>
        <dbReference type="ChEBI" id="CHEBI:58225"/>
        <dbReference type="ChEBI" id="CHEBI:58247"/>
        <dbReference type="EC" id="5.1.3.15"/>
    </reaction>
</comment>
<evidence type="ECO:0000256" key="1">
    <source>
        <dbReference type="ARBA" id="ARBA00001096"/>
    </source>
</evidence>
<feature type="signal peptide" evidence="7">
    <location>
        <begin position="1"/>
        <end position="24"/>
    </location>
</feature>
<accession>A0AAP0CK56</accession>
<dbReference type="Gene3D" id="2.70.98.10">
    <property type="match status" value="1"/>
</dbReference>
<dbReference type="GO" id="GO:0005975">
    <property type="term" value="P:carbohydrate metabolic process"/>
    <property type="evidence" value="ECO:0007669"/>
    <property type="project" value="InterPro"/>
</dbReference>
<dbReference type="EMBL" id="JBCNJP010000025">
    <property type="protein sequence ID" value="KAK9055252.1"/>
    <property type="molecule type" value="Genomic_DNA"/>
</dbReference>
<dbReference type="CDD" id="cd09020">
    <property type="entry name" value="D-hex-6-P-epi_like"/>
    <property type="match status" value="1"/>
</dbReference>
<evidence type="ECO:0000256" key="5">
    <source>
        <dbReference type="PIRNR" id="PIRNR016020"/>
    </source>
</evidence>
<keyword evidence="7" id="KW-0732">Signal</keyword>
<organism evidence="8 9">
    <name type="scientific">Deinandra increscens subsp. villosa</name>
    <dbReference type="NCBI Taxonomy" id="3103831"/>
    <lineage>
        <taxon>Eukaryota</taxon>
        <taxon>Viridiplantae</taxon>
        <taxon>Streptophyta</taxon>
        <taxon>Embryophyta</taxon>
        <taxon>Tracheophyta</taxon>
        <taxon>Spermatophyta</taxon>
        <taxon>Magnoliopsida</taxon>
        <taxon>eudicotyledons</taxon>
        <taxon>Gunneridae</taxon>
        <taxon>Pentapetalae</taxon>
        <taxon>asterids</taxon>
        <taxon>campanulids</taxon>
        <taxon>Asterales</taxon>
        <taxon>Asteraceae</taxon>
        <taxon>Asteroideae</taxon>
        <taxon>Heliantheae alliance</taxon>
        <taxon>Madieae</taxon>
        <taxon>Madiinae</taxon>
        <taxon>Deinandra</taxon>
    </lineage>
</organism>
<dbReference type="GO" id="GO:0005737">
    <property type="term" value="C:cytoplasm"/>
    <property type="evidence" value="ECO:0007669"/>
    <property type="project" value="TreeGrafter"/>
</dbReference>
<dbReference type="GO" id="GO:0047938">
    <property type="term" value="F:glucose-6-phosphate 1-epimerase activity"/>
    <property type="evidence" value="ECO:0007669"/>
    <property type="project" value="UniProtKB-UniRule"/>
</dbReference>
<evidence type="ECO:0000313" key="9">
    <source>
        <dbReference type="Proteomes" id="UP001408789"/>
    </source>
</evidence>
<dbReference type="Proteomes" id="UP001408789">
    <property type="component" value="Unassembled WGS sequence"/>
</dbReference>
<dbReference type="InterPro" id="IPR014718">
    <property type="entry name" value="GH-type_carb-bd"/>
</dbReference>
<dbReference type="SUPFAM" id="SSF74650">
    <property type="entry name" value="Galactose mutarotase-like"/>
    <property type="match status" value="1"/>
</dbReference>
<evidence type="ECO:0000256" key="6">
    <source>
        <dbReference type="PIRSR" id="PIRSR016020-1"/>
    </source>
</evidence>
<gene>
    <name evidence="8" type="ORF">SSX86_026334</name>
</gene>
<evidence type="ECO:0000256" key="7">
    <source>
        <dbReference type="SAM" id="SignalP"/>
    </source>
</evidence>
<dbReference type="AlphaFoldDB" id="A0AAP0CK56"/>
<reference evidence="8 9" key="1">
    <citation type="submission" date="2024-04" db="EMBL/GenBank/DDBJ databases">
        <title>The reference genome of an endangered Asteraceae, Deinandra increscens subsp. villosa, native to the Central Coast of California.</title>
        <authorList>
            <person name="Guilliams M."/>
            <person name="Hasenstab-Lehman K."/>
            <person name="Meyer R."/>
            <person name="Mcevoy S."/>
        </authorList>
    </citation>
    <scope>NUCLEOTIDE SEQUENCE [LARGE SCALE GENOMIC DNA]</scope>
    <source>
        <tissue evidence="8">Leaf</tissue>
    </source>
</reference>
<dbReference type="Pfam" id="PF01263">
    <property type="entry name" value="Aldose_epim"/>
    <property type="match status" value="1"/>
</dbReference>
<evidence type="ECO:0000256" key="3">
    <source>
        <dbReference type="ARBA" id="ARBA00012083"/>
    </source>
</evidence>
<feature type="active site" evidence="6">
    <location>
        <position position="287"/>
    </location>
</feature>
<dbReference type="PANTHER" id="PTHR11122:SF13">
    <property type="entry name" value="GLUCOSE-6-PHOSPHATE 1-EPIMERASE"/>
    <property type="match status" value="1"/>
</dbReference>
<evidence type="ECO:0000256" key="4">
    <source>
        <dbReference type="ARBA" id="ARBA00023235"/>
    </source>
</evidence>
<feature type="active site" evidence="6">
    <location>
        <position position="184"/>
    </location>
</feature>
<dbReference type="PANTHER" id="PTHR11122">
    <property type="entry name" value="APOSPORY-ASSOCIATED PROTEIN C-RELATED"/>
    <property type="match status" value="1"/>
</dbReference>
<name>A0AAP0CK56_9ASTR</name>
<dbReference type="EC" id="5.1.3.15" evidence="3 5"/>